<proteinExistence type="predicted"/>
<dbReference type="CDD" id="cd20688">
    <property type="entry name" value="CdiI_Ecoli_Nm-like"/>
    <property type="match status" value="1"/>
</dbReference>
<evidence type="ECO:0008006" key="3">
    <source>
        <dbReference type="Google" id="ProtNLM"/>
    </source>
</evidence>
<accession>A0ABZ3IEW5</accession>
<organism evidence="1 2">
    <name type="scientific">Sporomusa silvacetica DSM 10669</name>
    <dbReference type="NCBI Taxonomy" id="1123289"/>
    <lineage>
        <taxon>Bacteria</taxon>
        <taxon>Bacillati</taxon>
        <taxon>Bacillota</taxon>
        <taxon>Negativicutes</taxon>
        <taxon>Selenomonadales</taxon>
        <taxon>Sporomusaceae</taxon>
        <taxon>Sporomusa</taxon>
    </lineage>
</organism>
<dbReference type="RefSeq" id="WP_094605341.1">
    <property type="nucleotide sequence ID" value="NZ_CP155573.1"/>
</dbReference>
<sequence length="128" mass="15011">MKRDFRIYQTDDLDKRYFPITAFFNAIPDRDYLETIERMSMGFGTAYNEVNCQFPGDLDPWENTFDGIMFSVFDEEVIADYPTTYRFLKEASKSYSEDNPQDFDKINLLIKRFAEKFGITDTSDALPG</sequence>
<gene>
    <name evidence="1" type="ORF">SPSIL_002560</name>
</gene>
<dbReference type="InterPro" id="IPR041256">
    <property type="entry name" value="CdiI_4"/>
</dbReference>
<protein>
    <recommendedName>
        <fullName evidence="3">CDI immunity protein domain-containing protein</fullName>
    </recommendedName>
</protein>
<name>A0ABZ3IEW5_9FIRM</name>
<evidence type="ECO:0000313" key="2">
    <source>
        <dbReference type="Proteomes" id="UP000216752"/>
    </source>
</evidence>
<keyword evidence="2" id="KW-1185">Reference proteome</keyword>
<reference evidence="1" key="1">
    <citation type="submission" date="2024-05" db="EMBL/GenBank/DDBJ databases">
        <title>Isolation and characterization of Sporomusa carbonis sp. nov., a carboxydotrophic hydrogenogen in the genus of Sporomusa isolated from a charcoal burning pile.</title>
        <authorList>
            <person name="Boeer T."/>
            <person name="Rosenbaum F."/>
            <person name="Eysell L."/>
            <person name="Mueller V."/>
            <person name="Daniel R."/>
            <person name="Poehlein A."/>
        </authorList>
    </citation>
    <scope>NUCLEOTIDE SEQUENCE [LARGE SCALE GENOMIC DNA]</scope>
    <source>
        <strain evidence="1">DSM 10669</strain>
    </source>
</reference>
<evidence type="ECO:0000313" key="1">
    <source>
        <dbReference type="EMBL" id="XFO64166.1"/>
    </source>
</evidence>
<dbReference type="Proteomes" id="UP000216752">
    <property type="component" value="Chromosome"/>
</dbReference>
<dbReference type="EMBL" id="CP155573">
    <property type="protein sequence ID" value="XFO64166.1"/>
    <property type="molecule type" value="Genomic_DNA"/>
</dbReference>